<feature type="modified residue" description="4-aspartylphosphate" evidence="6">
    <location>
        <position position="53"/>
    </location>
</feature>
<feature type="domain" description="Response regulatory" evidence="8">
    <location>
        <begin position="4"/>
        <end position="117"/>
    </location>
</feature>
<dbReference type="CDD" id="cd19938">
    <property type="entry name" value="REC_OmpR_BaeR-like"/>
    <property type="match status" value="1"/>
</dbReference>
<dbReference type="InterPro" id="IPR001789">
    <property type="entry name" value="Sig_transdc_resp-reg_receiver"/>
</dbReference>
<dbReference type="SMART" id="SM00448">
    <property type="entry name" value="REC"/>
    <property type="match status" value="1"/>
</dbReference>
<dbReference type="PANTHER" id="PTHR48111">
    <property type="entry name" value="REGULATOR OF RPOS"/>
    <property type="match status" value="1"/>
</dbReference>
<protein>
    <submittedName>
        <fullName evidence="10">Two-component system response regulator BaeR</fullName>
    </submittedName>
</protein>
<feature type="DNA-binding region" description="OmpR/PhoB-type" evidence="7">
    <location>
        <begin position="123"/>
        <end position="223"/>
    </location>
</feature>
<evidence type="ECO:0000256" key="6">
    <source>
        <dbReference type="PROSITE-ProRule" id="PRU00169"/>
    </source>
</evidence>
<dbReference type="SUPFAM" id="SSF52172">
    <property type="entry name" value="CheY-like"/>
    <property type="match status" value="1"/>
</dbReference>
<evidence type="ECO:0000259" key="8">
    <source>
        <dbReference type="PROSITE" id="PS50110"/>
    </source>
</evidence>
<dbReference type="PANTHER" id="PTHR48111:SF59">
    <property type="entry name" value="TRANSCRIPTIONAL REGULATORY PROTEIN BAER"/>
    <property type="match status" value="1"/>
</dbReference>
<dbReference type="Proteomes" id="UP000292298">
    <property type="component" value="Unassembled WGS sequence"/>
</dbReference>
<keyword evidence="5" id="KW-0804">Transcription</keyword>
<keyword evidence="3" id="KW-0805">Transcription regulation</keyword>
<organism evidence="10 11">
    <name type="scientific">Spiribacter vilamensis</name>
    <dbReference type="NCBI Taxonomy" id="531306"/>
    <lineage>
        <taxon>Bacteria</taxon>
        <taxon>Pseudomonadati</taxon>
        <taxon>Pseudomonadota</taxon>
        <taxon>Gammaproteobacteria</taxon>
        <taxon>Chromatiales</taxon>
        <taxon>Ectothiorhodospiraceae</taxon>
        <taxon>Spiribacter</taxon>
    </lineage>
</organism>
<dbReference type="GO" id="GO:0032993">
    <property type="term" value="C:protein-DNA complex"/>
    <property type="evidence" value="ECO:0007669"/>
    <property type="project" value="TreeGrafter"/>
</dbReference>
<dbReference type="GO" id="GO:0005829">
    <property type="term" value="C:cytosol"/>
    <property type="evidence" value="ECO:0007669"/>
    <property type="project" value="TreeGrafter"/>
</dbReference>
<evidence type="ECO:0000256" key="3">
    <source>
        <dbReference type="ARBA" id="ARBA00023015"/>
    </source>
</evidence>
<dbReference type="Gene3D" id="6.10.250.690">
    <property type="match status" value="1"/>
</dbReference>
<dbReference type="GO" id="GO:0000156">
    <property type="term" value="F:phosphorelay response regulator activity"/>
    <property type="evidence" value="ECO:0007669"/>
    <property type="project" value="TreeGrafter"/>
</dbReference>
<proteinExistence type="predicted"/>
<dbReference type="CDD" id="cd00383">
    <property type="entry name" value="trans_reg_C"/>
    <property type="match status" value="1"/>
</dbReference>
<dbReference type="PROSITE" id="PS51755">
    <property type="entry name" value="OMPR_PHOB"/>
    <property type="match status" value="1"/>
</dbReference>
<accession>A0A4Q8CZF1</accession>
<dbReference type="InterPro" id="IPR016032">
    <property type="entry name" value="Sig_transdc_resp-reg_C-effctor"/>
</dbReference>
<dbReference type="InterPro" id="IPR036388">
    <property type="entry name" value="WH-like_DNA-bd_sf"/>
</dbReference>
<dbReference type="EMBL" id="SHLI01000001">
    <property type="protein sequence ID" value="RZU98406.1"/>
    <property type="molecule type" value="Genomic_DNA"/>
</dbReference>
<dbReference type="SUPFAM" id="SSF46894">
    <property type="entry name" value="C-terminal effector domain of the bipartite response regulators"/>
    <property type="match status" value="1"/>
</dbReference>
<name>A0A4Q8CZF1_9GAMM</name>
<evidence type="ECO:0000256" key="7">
    <source>
        <dbReference type="PROSITE-ProRule" id="PRU01091"/>
    </source>
</evidence>
<sequence>MNRRILIVEDEERLASLLVDYLRNAGYEPHCLVDGSAVVEWVRKHQPQLVLLDLMLPGQDGLTVCRELRRFSDVPIVMITAKVEEIDRLLGLELGADDYICKPFSPREVVARVKAILRRAAGSEPPTAGQGLVVNEAEYRAVLDGYELDLTPVELRLLAMLASWPGRVFSRAQLLDRIYDDHRVVTDRTVDTHIKNLRRKMAAVRGEEETIRSVYGIGYRIEAL</sequence>
<evidence type="ECO:0000313" key="10">
    <source>
        <dbReference type="EMBL" id="RZU98406.1"/>
    </source>
</evidence>
<keyword evidence="1 6" id="KW-0597">Phosphoprotein</keyword>
<evidence type="ECO:0000256" key="4">
    <source>
        <dbReference type="ARBA" id="ARBA00023125"/>
    </source>
</evidence>
<evidence type="ECO:0000256" key="5">
    <source>
        <dbReference type="ARBA" id="ARBA00023163"/>
    </source>
</evidence>
<comment type="caution">
    <text evidence="10">The sequence shown here is derived from an EMBL/GenBank/DDBJ whole genome shotgun (WGS) entry which is preliminary data.</text>
</comment>
<reference evidence="10 11" key="1">
    <citation type="submission" date="2019-02" db="EMBL/GenBank/DDBJ databases">
        <title>Genomic Encyclopedia of Type Strains, Phase IV (KMG-IV): sequencing the most valuable type-strain genomes for metagenomic binning, comparative biology and taxonomic classification.</title>
        <authorList>
            <person name="Goeker M."/>
        </authorList>
    </citation>
    <scope>NUCLEOTIDE SEQUENCE [LARGE SCALE GENOMIC DNA]</scope>
    <source>
        <strain evidence="10 11">DSM 21056</strain>
    </source>
</reference>
<dbReference type="OrthoDB" id="9802426at2"/>
<dbReference type="FunFam" id="3.40.50.2300:FF:000001">
    <property type="entry name" value="DNA-binding response regulator PhoB"/>
    <property type="match status" value="1"/>
</dbReference>
<dbReference type="PROSITE" id="PS50110">
    <property type="entry name" value="RESPONSE_REGULATORY"/>
    <property type="match status" value="1"/>
</dbReference>
<dbReference type="Gene3D" id="3.40.50.2300">
    <property type="match status" value="1"/>
</dbReference>
<dbReference type="Gene3D" id="1.10.10.10">
    <property type="entry name" value="Winged helix-like DNA-binding domain superfamily/Winged helix DNA-binding domain"/>
    <property type="match status" value="1"/>
</dbReference>
<dbReference type="GO" id="GO:0006355">
    <property type="term" value="P:regulation of DNA-templated transcription"/>
    <property type="evidence" value="ECO:0007669"/>
    <property type="project" value="InterPro"/>
</dbReference>
<dbReference type="InterPro" id="IPR011006">
    <property type="entry name" value="CheY-like_superfamily"/>
</dbReference>
<evidence type="ECO:0000313" key="11">
    <source>
        <dbReference type="Proteomes" id="UP000292298"/>
    </source>
</evidence>
<dbReference type="InterPro" id="IPR039420">
    <property type="entry name" value="WalR-like"/>
</dbReference>
<evidence type="ECO:0000256" key="2">
    <source>
        <dbReference type="ARBA" id="ARBA00023012"/>
    </source>
</evidence>
<dbReference type="Pfam" id="PF00486">
    <property type="entry name" value="Trans_reg_C"/>
    <property type="match status" value="1"/>
</dbReference>
<feature type="domain" description="OmpR/PhoB-type" evidence="9">
    <location>
        <begin position="123"/>
        <end position="223"/>
    </location>
</feature>
<keyword evidence="2" id="KW-0902">Two-component regulatory system</keyword>
<gene>
    <name evidence="10" type="ORF">EV698_0652</name>
</gene>
<dbReference type="GO" id="GO:0000976">
    <property type="term" value="F:transcription cis-regulatory region binding"/>
    <property type="evidence" value="ECO:0007669"/>
    <property type="project" value="TreeGrafter"/>
</dbReference>
<keyword evidence="11" id="KW-1185">Reference proteome</keyword>
<dbReference type="InterPro" id="IPR001867">
    <property type="entry name" value="OmpR/PhoB-type_DNA-bd"/>
</dbReference>
<dbReference type="RefSeq" id="WP_130502722.1">
    <property type="nucleotide sequence ID" value="NZ_SHLI01000001.1"/>
</dbReference>
<evidence type="ECO:0000256" key="1">
    <source>
        <dbReference type="ARBA" id="ARBA00022553"/>
    </source>
</evidence>
<keyword evidence="4 7" id="KW-0238">DNA-binding</keyword>
<evidence type="ECO:0000259" key="9">
    <source>
        <dbReference type="PROSITE" id="PS51755"/>
    </source>
</evidence>
<dbReference type="AlphaFoldDB" id="A0A4Q8CZF1"/>
<dbReference type="SMART" id="SM00862">
    <property type="entry name" value="Trans_reg_C"/>
    <property type="match status" value="1"/>
</dbReference>
<dbReference type="Pfam" id="PF00072">
    <property type="entry name" value="Response_reg"/>
    <property type="match status" value="1"/>
</dbReference>